<keyword evidence="2" id="KW-1185">Reference proteome</keyword>
<evidence type="ECO:0000313" key="2">
    <source>
        <dbReference type="Proteomes" id="UP000024635"/>
    </source>
</evidence>
<gene>
    <name evidence="1" type="primary">Acey_s0013.g1961</name>
    <name evidence="1" type="ORF">Y032_0013g1961</name>
</gene>
<comment type="caution">
    <text evidence="1">The sequence shown here is derived from an EMBL/GenBank/DDBJ whole genome shotgun (WGS) entry which is preliminary data.</text>
</comment>
<protein>
    <submittedName>
        <fullName evidence="1">Uncharacterized protein</fullName>
    </submittedName>
</protein>
<dbReference type="EMBL" id="JARK01001349">
    <property type="protein sequence ID" value="EYC24544.1"/>
    <property type="molecule type" value="Genomic_DNA"/>
</dbReference>
<dbReference type="Proteomes" id="UP000024635">
    <property type="component" value="Unassembled WGS sequence"/>
</dbReference>
<evidence type="ECO:0000313" key="1">
    <source>
        <dbReference type="EMBL" id="EYC24544.1"/>
    </source>
</evidence>
<accession>A0A016VA92</accession>
<name>A0A016VA92_9BILA</name>
<reference evidence="2" key="1">
    <citation type="journal article" date="2015" name="Nat. Genet.">
        <title>The genome and transcriptome of the zoonotic hookworm Ancylostoma ceylanicum identify infection-specific gene families.</title>
        <authorList>
            <person name="Schwarz E.M."/>
            <person name="Hu Y."/>
            <person name="Antoshechkin I."/>
            <person name="Miller M.M."/>
            <person name="Sternberg P.W."/>
            <person name="Aroian R.V."/>
        </authorList>
    </citation>
    <scope>NUCLEOTIDE SEQUENCE</scope>
    <source>
        <strain evidence="2">HY135</strain>
    </source>
</reference>
<dbReference type="AlphaFoldDB" id="A0A016VA92"/>
<organism evidence="1 2">
    <name type="scientific">Ancylostoma ceylanicum</name>
    <dbReference type="NCBI Taxonomy" id="53326"/>
    <lineage>
        <taxon>Eukaryota</taxon>
        <taxon>Metazoa</taxon>
        <taxon>Ecdysozoa</taxon>
        <taxon>Nematoda</taxon>
        <taxon>Chromadorea</taxon>
        <taxon>Rhabditida</taxon>
        <taxon>Rhabditina</taxon>
        <taxon>Rhabditomorpha</taxon>
        <taxon>Strongyloidea</taxon>
        <taxon>Ancylostomatidae</taxon>
        <taxon>Ancylostomatinae</taxon>
        <taxon>Ancylostoma</taxon>
    </lineage>
</organism>
<proteinExistence type="predicted"/>
<sequence length="68" mass="7659">MVAEQSSLFGPTSFTFASDISGKTYLLNFTTRRDRVARLHAVRSTVLVVKLKDVRICICNEKLIPLCQ</sequence>